<dbReference type="InterPro" id="IPR006638">
    <property type="entry name" value="Elp3/MiaA/NifB-like_rSAM"/>
</dbReference>
<accession>A0A212KAQ1</accession>
<proteinExistence type="predicted"/>
<keyword evidence="2" id="KW-0408">Iron</keyword>
<dbReference type="InterPro" id="IPR007197">
    <property type="entry name" value="rSAM"/>
</dbReference>
<dbReference type="PANTHER" id="PTHR43432:SF3">
    <property type="entry name" value="SLR0285 PROTEIN"/>
    <property type="match status" value="1"/>
</dbReference>
<dbReference type="Pfam" id="PF04055">
    <property type="entry name" value="Radical_SAM"/>
    <property type="match status" value="1"/>
</dbReference>
<evidence type="ECO:0000313" key="6">
    <source>
        <dbReference type="EMBL" id="SBW08575.1"/>
    </source>
</evidence>
<keyword evidence="3" id="KW-0411">Iron-sulfur</keyword>
<dbReference type="InterPro" id="IPR058240">
    <property type="entry name" value="rSAM_sf"/>
</dbReference>
<feature type="domain" description="Radical SAM core" evidence="5">
    <location>
        <begin position="70"/>
        <end position="310"/>
    </location>
</feature>
<name>A0A212KAQ1_9PROT</name>
<dbReference type="Gene3D" id="3.80.30.30">
    <property type="match status" value="1"/>
</dbReference>
<evidence type="ECO:0000256" key="2">
    <source>
        <dbReference type="ARBA" id="ARBA00023004"/>
    </source>
</evidence>
<dbReference type="SFLD" id="SFLDS00029">
    <property type="entry name" value="Radical_SAM"/>
    <property type="match status" value="1"/>
</dbReference>
<dbReference type="EMBL" id="FLUO01000001">
    <property type="protein sequence ID" value="SBW08575.1"/>
    <property type="molecule type" value="Genomic_DNA"/>
</dbReference>
<organism evidence="6">
    <name type="scientific">uncultured Alphaproteobacteria bacterium</name>
    <dbReference type="NCBI Taxonomy" id="91750"/>
    <lineage>
        <taxon>Bacteria</taxon>
        <taxon>Pseudomonadati</taxon>
        <taxon>Pseudomonadota</taxon>
        <taxon>Alphaproteobacteria</taxon>
        <taxon>environmental samples</taxon>
    </lineage>
</organism>
<dbReference type="AlphaFoldDB" id="A0A212KAQ1"/>
<dbReference type="InterPro" id="IPR040086">
    <property type="entry name" value="MJ0683-like"/>
</dbReference>
<dbReference type="GO" id="GO:0003824">
    <property type="term" value="F:catalytic activity"/>
    <property type="evidence" value="ECO:0007669"/>
    <property type="project" value="InterPro"/>
</dbReference>
<gene>
    <name evidence="6" type="ORF">KL86APRO_12416</name>
</gene>
<dbReference type="PROSITE" id="PS51918">
    <property type="entry name" value="RADICAL_SAM"/>
    <property type="match status" value="1"/>
</dbReference>
<dbReference type="NCBIfam" id="NF033668">
    <property type="entry name" value="rSAM_PA0069"/>
    <property type="match status" value="1"/>
</dbReference>
<keyword evidence="1" id="KW-0479">Metal-binding</keyword>
<evidence type="ECO:0000256" key="4">
    <source>
        <dbReference type="SAM" id="MobiDB-lite"/>
    </source>
</evidence>
<dbReference type="SUPFAM" id="SSF102114">
    <property type="entry name" value="Radical SAM enzymes"/>
    <property type="match status" value="1"/>
</dbReference>
<dbReference type="GO" id="GO:0051536">
    <property type="term" value="F:iron-sulfur cluster binding"/>
    <property type="evidence" value="ECO:0007669"/>
    <property type="project" value="UniProtKB-KW"/>
</dbReference>
<dbReference type="SMART" id="SM00729">
    <property type="entry name" value="Elp3"/>
    <property type="match status" value="1"/>
</dbReference>
<dbReference type="SFLD" id="SFLDG01084">
    <property type="entry name" value="Uncharacterised_Radical_SAM_Su"/>
    <property type="match status" value="1"/>
</dbReference>
<dbReference type="GO" id="GO:0046872">
    <property type="term" value="F:metal ion binding"/>
    <property type="evidence" value="ECO:0007669"/>
    <property type="project" value="UniProtKB-KW"/>
</dbReference>
<reference evidence="6" key="1">
    <citation type="submission" date="2016-04" db="EMBL/GenBank/DDBJ databases">
        <authorList>
            <person name="Evans L.H."/>
            <person name="Alamgir A."/>
            <person name="Owens N."/>
            <person name="Weber N.D."/>
            <person name="Virtaneva K."/>
            <person name="Barbian K."/>
            <person name="Babar A."/>
            <person name="Rosenke K."/>
        </authorList>
    </citation>
    <scope>NUCLEOTIDE SEQUENCE</scope>
    <source>
        <strain evidence="6">86</strain>
    </source>
</reference>
<protein>
    <submittedName>
        <fullName evidence="6">Radical SAM domain protein</fullName>
    </submittedName>
</protein>
<sequence length="368" mass="40150">MDEIPYKAQPQVAKAGHRAAGLNPPGRFESRGRVPADDGWESWNDPDLPPLATTVAEDAAKTVIARNDSPDIPFDRSLNAYRGCEHGCIYCYARPSHAFLGLSSGLDFETRLFVKSDAAALLARELRAPSYRSKPIAPLAMGTNTDPYQPIERRFAVTRAVLETLSEFNHPVTITTKSAMVLRDLDILKSLARRDLVSVSLSITTLDRDLARVMEPRATPPAGRLNAIRALADAGVPVAVMAAPMIPGLTDHELEGILAAAAEAGARAGSFILLRLPEDVKELFVDWLAVHVPDRAERVLSLIRQTRDGALDDGRFGRRLRGSGPVAELLAQRCAIACRKLGLDKGYPKLRTDRFKPPPRPGDQLALF</sequence>
<evidence type="ECO:0000256" key="3">
    <source>
        <dbReference type="ARBA" id="ARBA00023014"/>
    </source>
</evidence>
<evidence type="ECO:0000256" key="1">
    <source>
        <dbReference type="ARBA" id="ARBA00022723"/>
    </source>
</evidence>
<dbReference type="PANTHER" id="PTHR43432">
    <property type="entry name" value="SLR0285 PROTEIN"/>
    <property type="match status" value="1"/>
</dbReference>
<feature type="region of interest" description="Disordered" evidence="4">
    <location>
        <begin position="1"/>
        <end position="45"/>
    </location>
</feature>
<feature type="region of interest" description="Disordered" evidence="4">
    <location>
        <begin position="349"/>
        <end position="368"/>
    </location>
</feature>
<evidence type="ECO:0000259" key="5">
    <source>
        <dbReference type="PROSITE" id="PS51918"/>
    </source>
</evidence>
<dbReference type="CDD" id="cd01335">
    <property type="entry name" value="Radical_SAM"/>
    <property type="match status" value="1"/>
</dbReference>